<proteinExistence type="predicted"/>
<evidence type="ECO:0008006" key="3">
    <source>
        <dbReference type="Google" id="ProtNLM"/>
    </source>
</evidence>
<organism evidence="1 2">
    <name type="scientific">Azospirillum humicireducens</name>
    <dbReference type="NCBI Taxonomy" id="1226968"/>
    <lineage>
        <taxon>Bacteria</taxon>
        <taxon>Pseudomonadati</taxon>
        <taxon>Pseudomonadota</taxon>
        <taxon>Alphaproteobacteria</taxon>
        <taxon>Rhodospirillales</taxon>
        <taxon>Azospirillaceae</taxon>
        <taxon>Azospirillum</taxon>
    </lineage>
</organism>
<gene>
    <name evidence="1" type="ORF">A6A40_01295</name>
</gene>
<evidence type="ECO:0000313" key="2">
    <source>
        <dbReference type="Proteomes" id="UP000077405"/>
    </source>
</evidence>
<dbReference type="KEGG" id="ahu:A6A40_01295"/>
<dbReference type="OrthoDB" id="7307463at2"/>
<protein>
    <recommendedName>
        <fullName evidence="3">DUF2383 domain-containing protein</fullName>
    </recommendedName>
</protein>
<evidence type="ECO:0000313" key="1">
    <source>
        <dbReference type="EMBL" id="ANC93020.1"/>
    </source>
</evidence>
<dbReference type="STRING" id="1226968.A6A40_01295"/>
<reference evidence="1 2" key="1">
    <citation type="journal article" date="2013" name="Int. J. Syst. Evol. Microbiol.">
        <title>Azospirillum humicireducens sp. nov., a nitrogen-fixing bacterium isolated from a microbial fuel cell.</title>
        <authorList>
            <person name="Zhou S."/>
            <person name="Han L."/>
            <person name="Wang Y."/>
            <person name="Yang G."/>
            <person name="Zhuang L."/>
            <person name="Hu P."/>
        </authorList>
    </citation>
    <scope>NUCLEOTIDE SEQUENCE [LARGE SCALE GENOMIC DNA]</scope>
    <source>
        <strain evidence="1 2">SgZ-5</strain>
    </source>
</reference>
<name>A0A160JIR8_9PROT</name>
<accession>A0A160JIR8</accession>
<dbReference type="RefSeq" id="WP_063636062.1">
    <property type="nucleotide sequence ID" value="NZ_CP015285.1"/>
</dbReference>
<dbReference type="Proteomes" id="UP000077405">
    <property type="component" value="Chromosome"/>
</dbReference>
<keyword evidence="2" id="KW-1185">Reference proteome</keyword>
<dbReference type="EMBL" id="CP015285">
    <property type="protein sequence ID" value="ANC93020.1"/>
    <property type="molecule type" value="Genomic_DNA"/>
</dbReference>
<dbReference type="AlphaFoldDB" id="A0A160JIR8"/>
<sequence>MSNIDHCLERLALLDRADRLLNEVRVYGQHGSVRETLAQHRLLLGEARRHLDSARSVGRFG</sequence>